<name>A0A4S8J612_MUSBA</name>
<evidence type="ECO:0000256" key="3">
    <source>
        <dbReference type="ARBA" id="ARBA00022676"/>
    </source>
</evidence>
<comment type="subcellular location">
    <subcellularLocation>
        <location evidence="4">Golgi apparatus membrane</location>
        <topology evidence="4">Single-pass type II membrane protein</topology>
    </subcellularLocation>
</comment>
<dbReference type="EMBL" id="PYDT01000007">
    <property type="protein sequence ID" value="THU56930.1"/>
    <property type="molecule type" value="Genomic_DNA"/>
</dbReference>
<dbReference type="PANTHER" id="PTHR32116:SF12">
    <property type="entry name" value="GALACTURONOSYLTRANSFERASE 7-RELATED"/>
    <property type="match status" value="1"/>
</dbReference>
<organism evidence="6 7">
    <name type="scientific">Musa balbisiana</name>
    <name type="common">Banana</name>
    <dbReference type="NCBI Taxonomy" id="52838"/>
    <lineage>
        <taxon>Eukaryota</taxon>
        <taxon>Viridiplantae</taxon>
        <taxon>Streptophyta</taxon>
        <taxon>Embryophyta</taxon>
        <taxon>Tracheophyta</taxon>
        <taxon>Spermatophyta</taxon>
        <taxon>Magnoliopsida</taxon>
        <taxon>Liliopsida</taxon>
        <taxon>Zingiberales</taxon>
        <taxon>Musaceae</taxon>
        <taxon>Musa</taxon>
    </lineage>
</organism>
<dbReference type="GO" id="GO:0000139">
    <property type="term" value="C:Golgi membrane"/>
    <property type="evidence" value="ECO:0007669"/>
    <property type="project" value="UniProtKB-SubCell"/>
</dbReference>
<comment type="similarity">
    <text evidence="2 4">Belongs to the glycosyltransferase 8 family.</text>
</comment>
<gene>
    <name evidence="6" type="ORF">C4D60_Mb11t22390</name>
</gene>
<keyword evidence="4" id="KW-1133">Transmembrane helix</keyword>
<dbReference type="GO" id="GO:0071555">
    <property type="term" value="P:cell wall organization"/>
    <property type="evidence" value="ECO:0007669"/>
    <property type="project" value="UniProtKB-KW"/>
</dbReference>
<accession>A0A4S8J612</accession>
<dbReference type="STRING" id="52838.A0A4S8J612"/>
<keyword evidence="3 4" id="KW-0808">Transferase</keyword>
<proteinExistence type="inferred from homology"/>
<dbReference type="Proteomes" id="UP000317650">
    <property type="component" value="Chromosome 11"/>
</dbReference>
<keyword evidence="7" id="KW-1185">Reference proteome</keyword>
<sequence length="596" mass="67176">MKSFVAISTTTPAKRRWRAPAAVVLVLVFFSLLVPLDFLLGLHDRFPSGYLTDDRRPPETSSWNFGRLGGVGSSSEGDVSSIERLVKRFEPTFSKDVTGSDLSKTGDLLNQKPDTNSTGQLVVAGKGTGSNSKTINLNSRSQLENTSTHYKPEFIISHRKAFPKPQVVPSRSLPDLTAKLGSRDVKKSNAEGGNGDGIRKDCHVEKKIQKMEQTIARTKACTVDCKNVDKKLRQILDLTEDEANFHLKQSAFLYQLGVQTMPKSLHCLSMRLTVEFFKSLSTDSKNSHPNKLDSPNLLHFVIFSKNTLAAAVTINSTVVNSQVSQNMIFHVVTDAQNYYGMKLWFIRNSYKEATIVVINFEELNLEHLHNDGLTKLSLPVEFRAYIHKTDQPTTQMSTEYLTVFGHSHYLLPEIFKNLKRVVVLDDDVVVQRDLSSLWNLHLQGKVNGAIEFCRLRFGQLKMLLGRNSYDADSCAWMSGLNIIDLEKWREHNVTGTYLQLLESFGTKNEVSLGAAVFPAGLLALKNLIYPLGERWSLLGLGHNYSVNVEDMKTATSLHYNGQMKPWLDLGIPEYKKYWKIYLTQDEKFMDECNVNP</sequence>
<keyword evidence="4" id="KW-0961">Cell wall biogenesis/degradation</keyword>
<evidence type="ECO:0000256" key="1">
    <source>
        <dbReference type="ARBA" id="ARBA00004877"/>
    </source>
</evidence>
<keyword evidence="4" id="KW-0472">Membrane</keyword>
<dbReference type="AlphaFoldDB" id="A0A4S8J612"/>
<dbReference type="EC" id="2.4.1.-" evidence="4"/>
<dbReference type="Pfam" id="PF01501">
    <property type="entry name" value="Glyco_transf_8"/>
    <property type="match status" value="1"/>
</dbReference>
<comment type="pathway">
    <text evidence="1 4">Glycan metabolism; pectin biosynthesis.</text>
</comment>
<feature type="region of interest" description="Disordered" evidence="5">
    <location>
        <begin position="104"/>
        <end position="127"/>
    </location>
</feature>
<dbReference type="GO" id="GO:0047262">
    <property type="term" value="F:polygalacturonate 4-alpha-galacturonosyltransferase activity"/>
    <property type="evidence" value="ECO:0007669"/>
    <property type="project" value="InterPro"/>
</dbReference>
<dbReference type="GO" id="GO:0045489">
    <property type="term" value="P:pectin biosynthetic process"/>
    <property type="evidence" value="ECO:0007669"/>
    <property type="project" value="UniProtKB-UniPathway"/>
</dbReference>
<reference evidence="6 7" key="1">
    <citation type="journal article" date="2019" name="Nat. Plants">
        <title>Genome sequencing of Musa balbisiana reveals subgenome evolution and function divergence in polyploid bananas.</title>
        <authorList>
            <person name="Yao X."/>
        </authorList>
    </citation>
    <scope>NUCLEOTIDE SEQUENCE [LARGE SCALE GENOMIC DNA]</scope>
    <source>
        <strain evidence="7">cv. DH-PKW</strain>
        <tissue evidence="6">Leaves</tissue>
    </source>
</reference>
<dbReference type="InterPro" id="IPR029993">
    <property type="entry name" value="GAUT"/>
</dbReference>
<comment type="caution">
    <text evidence="6">The sequence shown here is derived from an EMBL/GenBank/DDBJ whole genome shotgun (WGS) entry which is preliminary data.</text>
</comment>
<keyword evidence="4" id="KW-0812">Transmembrane</keyword>
<dbReference type="SUPFAM" id="SSF53448">
    <property type="entry name" value="Nucleotide-diphospho-sugar transferases"/>
    <property type="match status" value="1"/>
</dbReference>
<dbReference type="InterPro" id="IPR029044">
    <property type="entry name" value="Nucleotide-diphossugar_trans"/>
</dbReference>
<evidence type="ECO:0000256" key="5">
    <source>
        <dbReference type="SAM" id="MobiDB-lite"/>
    </source>
</evidence>
<evidence type="ECO:0000256" key="2">
    <source>
        <dbReference type="ARBA" id="ARBA00006351"/>
    </source>
</evidence>
<dbReference type="UniPathway" id="UPA00845"/>
<dbReference type="PANTHER" id="PTHR32116">
    <property type="entry name" value="GALACTURONOSYLTRANSFERASE 4-RELATED"/>
    <property type="match status" value="1"/>
</dbReference>
<keyword evidence="3 4" id="KW-0328">Glycosyltransferase</keyword>
<keyword evidence="4" id="KW-0333">Golgi apparatus</keyword>
<dbReference type="InterPro" id="IPR002495">
    <property type="entry name" value="Glyco_trans_8"/>
</dbReference>
<protein>
    <recommendedName>
        <fullName evidence="4">Hexosyltransferase</fullName>
        <ecNumber evidence="4">2.4.1.-</ecNumber>
    </recommendedName>
</protein>
<evidence type="ECO:0000313" key="6">
    <source>
        <dbReference type="EMBL" id="THU56930.1"/>
    </source>
</evidence>
<evidence type="ECO:0000256" key="4">
    <source>
        <dbReference type="RuleBase" id="RU362027"/>
    </source>
</evidence>
<feature type="transmembrane region" description="Helical" evidence="4">
    <location>
        <begin position="21"/>
        <end position="42"/>
    </location>
</feature>
<dbReference type="Gene3D" id="3.90.550.10">
    <property type="entry name" value="Spore Coat Polysaccharide Biosynthesis Protein SpsA, Chain A"/>
    <property type="match status" value="1"/>
</dbReference>
<evidence type="ECO:0000313" key="7">
    <source>
        <dbReference type="Proteomes" id="UP000317650"/>
    </source>
</evidence>